<dbReference type="Pfam" id="PF13715">
    <property type="entry name" value="CarbopepD_reg_2"/>
    <property type="match status" value="1"/>
</dbReference>
<feature type="domain" description="TonB-dependent receptor-like beta-barrel" evidence="11">
    <location>
        <begin position="373"/>
        <end position="955"/>
    </location>
</feature>
<dbReference type="STRING" id="346185.AAY42_16500"/>
<comment type="caution">
    <text evidence="13">The sequence shown here is derived from an EMBL/GenBank/DDBJ whole genome shotgun (WGS) entry which is preliminary data.</text>
</comment>
<evidence type="ECO:0000256" key="9">
    <source>
        <dbReference type="RuleBase" id="RU003357"/>
    </source>
</evidence>
<dbReference type="Pfam" id="PF07715">
    <property type="entry name" value="Plug"/>
    <property type="match status" value="1"/>
</dbReference>
<dbReference type="EMBL" id="LCTZ01000002">
    <property type="protein sequence ID" value="KQC31313.1"/>
    <property type="molecule type" value="Genomic_DNA"/>
</dbReference>
<keyword evidence="3 8" id="KW-1134">Transmembrane beta strand</keyword>
<dbReference type="InterPro" id="IPR023996">
    <property type="entry name" value="TonB-dep_OMP_SusC/RagA"/>
</dbReference>
<evidence type="ECO:0000259" key="11">
    <source>
        <dbReference type="Pfam" id="PF00593"/>
    </source>
</evidence>
<keyword evidence="10" id="KW-0732">Signal</keyword>
<dbReference type="PATRIC" id="fig|1547436.3.peg.3401"/>
<keyword evidence="4 8" id="KW-0812">Transmembrane</keyword>
<feature type="domain" description="TonB-dependent receptor plug" evidence="12">
    <location>
        <begin position="122"/>
        <end position="227"/>
    </location>
</feature>
<gene>
    <name evidence="13" type="ORF">AAY42_16500</name>
</gene>
<dbReference type="InterPro" id="IPR023997">
    <property type="entry name" value="TonB-dep_OMP_SusC/RagA_CS"/>
</dbReference>
<keyword evidence="14" id="KW-1185">Reference proteome</keyword>
<evidence type="ECO:0000256" key="10">
    <source>
        <dbReference type="SAM" id="SignalP"/>
    </source>
</evidence>
<evidence type="ECO:0000256" key="5">
    <source>
        <dbReference type="ARBA" id="ARBA00023077"/>
    </source>
</evidence>
<evidence type="ECO:0000256" key="7">
    <source>
        <dbReference type="ARBA" id="ARBA00023237"/>
    </source>
</evidence>
<dbReference type="RefSeq" id="WP_055397196.1">
    <property type="nucleotide sequence ID" value="NZ_LCTZ01000002.1"/>
</dbReference>
<reference evidence="13 14" key="1">
    <citation type="submission" date="2015-04" db="EMBL/GenBank/DDBJ databases">
        <title>Complete genome of flavobacterium.</title>
        <authorList>
            <person name="Kwon Y.M."/>
            <person name="Kim S.-J."/>
        </authorList>
    </citation>
    <scope>NUCLEOTIDE SEQUENCE [LARGE SCALE GENOMIC DNA]</scope>
    <source>
        <strain evidence="13 14">DK169</strain>
    </source>
</reference>
<dbReference type="InterPro" id="IPR008969">
    <property type="entry name" value="CarboxyPept-like_regulatory"/>
</dbReference>
<sequence length="1004" mass="108823">MLKTRICRWIRALCFGVFILASTLTYGQQKNITGTVVASADGIGIPGVNVVEKGTTNGVTTDFDGNYSITVSSQNANLVFSYIGFVSQEQNVSGSATINISLEEDISALDEVVVVGYGTAKKSDITGSVSSVKSEELTAFPVLSAEQALQGRAAGVAVQSNNGGEPGAPIAISIRGNTSIGSSSAALVVVDGFVGGALPQPADIESIEILKDASATAIYGSRGANGVIMVTTKKGTKGRMVVEINSTYSSQAVTERLELLDADQFASYRQAINPSYVQGSAQTDWQDLIYRTGNISNHQLSFSGGSDKINYYVSGNYFKQNGVVINSAFERFSFLSNIEVQATDKLKLGFNAFANRGNKDGIQSQAGSGGSGEGDVISTAYRFAPDTPVQDENGVNTTNPVGDQFDNPFAIATESVDETTTDDYRANFYADYEIIKGLSFKTTFGFSTENRTRGRFQPSTLIGQASIQGGIASVESVKGTNILSENYLTYTTEIGKGNLTALAGYSYQKDRTERFRAASQGFLSNSLSYFALDAGSDIQTPSSSLTEREIVSLFGRLNYEYDDRYLLTFTARRDGASNFAKNNKYAFFPSGAIGWRISNEEFLRDNKTLSNLKLRASYGVTGNPSLTPYQSLANFQPIYSNVGDQQVGAVVPDLLENPDLKWESSYQTNIGLDFGLFDNRISATLDYYTIDTKDLILRNSGLIEYAGLLSNPFQNVGEINNTGFEVTLSTKNVTTENFSWTTDLNWSTNKVEVVKLIDGEDIFLDSSPGSFLQDETHILREGEPVGVFWGYEYRGVNQGTPEAGTAGYSGTGAGDELFTDLDDNGVITGEDRKIIGDPNPDWIAGLSNNFRYKNFDMNIFFQASVGGDIFSYTFLELASGESNATPEVLNAWTSANTNTNVPSAAVREKRITDRFVYDGSYVRLKNLSLGYNLPTGIVSKMGMQGVRLSLSGQNLLTFTDFPGTDPEAQYQTTANSQDSNVNRGFDYGSYPNIRSYTLSINLKF</sequence>
<keyword evidence="13" id="KW-0675">Receptor</keyword>
<dbReference type="PROSITE" id="PS52016">
    <property type="entry name" value="TONB_DEPENDENT_REC_3"/>
    <property type="match status" value="1"/>
</dbReference>
<dbReference type="InterPro" id="IPR037066">
    <property type="entry name" value="Plug_dom_sf"/>
</dbReference>
<organism evidence="13 14">
    <name type="scientific">Flagellimonas eckloniae</name>
    <dbReference type="NCBI Taxonomy" id="346185"/>
    <lineage>
        <taxon>Bacteria</taxon>
        <taxon>Pseudomonadati</taxon>
        <taxon>Bacteroidota</taxon>
        <taxon>Flavobacteriia</taxon>
        <taxon>Flavobacteriales</taxon>
        <taxon>Flavobacteriaceae</taxon>
        <taxon>Flagellimonas</taxon>
    </lineage>
</organism>
<dbReference type="Gene3D" id="2.60.40.1120">
    <property type="entry name" value="Carboxypeptidase-like, regulatory domain"/>
    <property type="match status" value="1"/>
</dbReference>
<keyword evidence="7 8" id="KW-0998">Cell outer membrane</keyword>
<evidence type="ECO:0000256" key="6">
    <source>
        <dbReference type="ARBA" id="ARBA00023136"/>
    </source>
</evidence>
<proteinExistence type="inferred from homology"/>
<dbReference type="NCBIfam" id="TIGR04057">
    <property type="entry name" value="SusC_RagA_signa"/>
    <property type="match status" value="1"/>
</dbReference>
<dbReference type="Gene3D" id="2.170.130.10">
    <property type="entry name" value="TonB-dependent receptor, plug domain"/>
    <property type="match status" value="1"/>
</dbReference>
<dbReference type="OrthoDB" id="9768177at2"/>
<comment type="similarity">
    <text evidence="8 9">Belongs to the TonB-dependent receptor family.</text>
</comment>
<dbReference type="SUPFAM" id="SSF49464">
    <property type="entry name" value="Carboxypeptidase regulatory domain-like"/>
    <property type="match status" value="1"/>
</dbReference>
<evidence type="ECO:0000256" key="1">
    <source>
        <dbReference type="ARBA" id="ARBA00004571"/>
    </source>
</evidence>
<feature type="chain" id="PRO_5006186151" evidence="10">
    <location>
        <begin position="28"/>
        <end position="1004"/>
    </location>
</feature>
<dbReference type="NCBIfam" id="TIGR04056">
    <property type="entry name" value="OMP_RagA_SusC"/>
    <property type="match status" value="1"/>
</dbReference>
<dbReference type="Proteomes" id="UP000050827">
    <property type="component" value="Unassembled WGS sequence"/>
</dbReference>
<evidence type="ECO:0000313" key="14">
    <source>
        <dbReference type="Proteomes" id="UP000050827"/>
    </source>
</evidence>
<comment type="subcellular location">
    <subcellularLocation>
        <location evidence="1 8">Cell outer membrane</location>
        <topology evidence="1 8">Multi-pass membrane protein</topology>
    </subcellularLocation>
</comment>
<evidence type="ECO:0000256" key="8">
    <source>
        <dbReference type="PROSITE-ProRule" id="PRU01360"/>
    </source>
</evidence>
<evidence type="ECO:0000313" key="13">
    <source>
        <dbReference type="EMBL" id="KQC31313.1"/>
    </source>
</evidence>
<dbReference type="Pfam" id="PF00593">
    <property type="entry name" value="TonB_dep_Rec_b-barrel"/>
    <property type="match status" value="1"/>
</dbReference>
<dbReference type="InterPro" id="IPR039426">
    <property type="entry name" value="TonB-dep_rcpt-like"/>
</dbReference>
<dbReference type="InterPro" id="IPR036942">
    <property type="entry name" value="Beta-barrel_TonB_sf"/>
</dbReference>
<evidence type="ECO:0000256" key="3">
    <source>
        <dbReference type="ARBA" id="ARBA00022452"/>
    </source>
</evidence>
<keyword evidence="6 8" id="KW-0472">Membrane</keyword>
<evidence type="ECO:0000256" key="2">
    <source>
        <dbReference type="ARBA" id="ARBA00022448"/>
    </source>
</evidence>
<evidence type="ECO:0000259" key="12">
    <source>
        <dbReference type="Pfam" id="PF07715"/>
    </source>
</evidence>
<dbReference type="AlphaFoldDB" id="A0A0Q0X142"/>
<feature type="signal peptide" evidence="10">
    <location>
        <begin position="1"/>
        <end position="27"/>
    </location>
</feature>
<dbReference type="GO" id="GO:0009279">
    <property type="term" value="C:cell outer membrane"/>
    <property type="evidence" value="ECO:0007669"/>
    <property type="project" value="UniProtKB-SubCell"/>
</dbReference>
<dbReference type="SUPFAM" id="SSF56935">
    <property type="entry name" value="Porins"/>
    <property type="match status" value="1"/>
</dbReference>
<dbReference type="Gene3D" id="2.40.170.20">
    <property type="entry name" value="TonB-dependent receptor, beta-barrel domain"/>
    <property type="match status" value="1"/>
</dbReference>
<dbReference type="InterPro" id="IPR000531">
    <property type="entry name" value="Beta-barrel_TonB"/>
</dbReference>
<dbReference type="InterPro" id="IPR012910">
    <property type="entry name" value="Plug_dom"/>
</dbReference>
<evidence type="ECO:0000256" key="4">
    <source>
        <dbReference type="ARBA" id="ARBA00022692"/>
    </source>
</evidence>
<protein>
    <submittedName>
        <fullName evidence="13">TonB-dependent receptor</fullName>
    </submittedName>
</protein>
<keyword evidence="5 9" id="KW-0798">TonB box</keyword>
<accession>A0A0Q0X142</accession>
<name>A0A0Q0X142_9FLAO</name>
<keyword evidence="2 8" id="KW-0813">Transport</keyword>